<proteinExistence type="predicted"/>
<dbReference type="PANTHER" id="PTHR12654:SF0">
    <property type="entry name" value="NON-LYSOSOMAL GLUCOSYLCERAMIDASE"/>
    <property type="match status" value="1"/>
</dbReference>
<dbReference type="InterPro" id="IPR008928">
    <property type="entry name" value="6-hairpin_glycosidase_sf"/>
</dbReference>
<accession>A0A8F9TVN9</accession>
<dbReference type="GO" id="GO:0005975">
    <property type="term" value="P:carbohydrate metabolic process"/>
    <property type="evidence" value="ECO:0007669"/>
    <property type="project" value="InterPro"/>
</dbReference>
<dbReference type="InterPro" id="IPR006775">
    <property type="entry name" value="GH116_catalytic"/>
</dbReference>
<dbReference type="Pfam" id="PF04685">
    <property type="entry name" value="DUF608"/>
    <property type="match status" value="1"/>
</dbReference>
<sequence length="852" mass="92881">MKTNALGWPVLKTYTGEKLARVAMPVGGIGTGTVSLCGWGAWRHWEVANRPAKGFTPLGEGRSGPFFAVRAQRKGEAAVARVLEGPLPFGEYEGAEGAPRANAGLPRFRTATFEAAYPLGCVRLRDAAVPLAVTLEAFNPLIPGDSERSGLPVALVRVRLHNEGRAPVAAAVCAALPNFIGADGFALELDEFRGNLQPTGAVKNRNVWRDTRALRGVALRSEGVAPAHPAWGTLALGTTARRGVTHRTAWAEGGWSDALLEFWDDFAADGRLEERAAAADSPNASLAVEVNVPARSERTVEFLVAWHFPNRPAWGHGPKGDGPRVGNFYAAKFADAWAAAEHAAAAWPGLERETVAFVRSVVESNLPAVVREAALFNLSTLRSQTCFRTEDGRFFGWEGIFDRHGSCHGSCTHVWNYEHATALLWPDLARSMRETEFSASALRADGLMSFRVALPLAPAAETAVAAADGQMGCLVKLHREWRLSGDTAWLRTQWPGARKALEFAWLPGSWDADQDGVMEGCQHNTMDVEYFGPNPQMASWYLAALRAAEAMARALGEEEFAEKCRGLFERGRAWVAEHLFNGEYFEQEVRPAGDWKNVRAGLVVGMGGKNAAAPDFQLGAGCLIDQLAGQPNAHFERLGHVLEAAQERRALTAVLRHNRRRGFADHFNHMRSFVLGEETALVMATYPRGGRPARPFPYFTEVMTGFEYCVAVHLAQEGREAEAVRVVRDIRARYDGRKRNPFDEAECGHHYARALASWGLVPALTGFFYDARLGELAFQAPKKGVRWPWAAGGAWGEVALVPGRRALRVTVRAGGGRLSVRRLAIGGARKEFSRAKTLAPGRPLSVVMSFTA</sequence>
<dbReference type="RefSeq" id="WP_220162651.1">
    <property type="nucleotide sequence ID" value="NZ_CP080507.1"/>
</dbReference>
<protein>
    <recommendedName>
        <fullName evidence="5">Beta-glucocerebrosidase 2-like protein</fullName>
    </recommendedName>
</protein>
<evidence type="ECO:0000259" key="2">
    <source>
        <dbReference type="Pfam" id="PF12215"/>
    </source>
</evidence>
<dbReference type="Proteomes" id="UP000825051">
    <property type="component" value="Chromosome"/>
</dbReference>
<dbReference type="KEGG" id="ole:K0B96_00630"/>
<dbReference type="InterPro" id="IPR024462">
    <property type="entry name" value="GH116_N"/>
</dbReference>
<feature type="domain" description="Glycosyl-hydrolase family 116 N-terminal" evidence="2">
    <location>
        <begin position="23"/>
        <end position="347"/>
    </location>
</feature>
<reference evidence="3" key="1">
    <citation type="submission" date="2021-08" db="EMBL/GenBank/DDBJ databases">
        <title>Genome of a novel bacterium of the phylum Verrucomicrobia, Oleiharenicola sp. KSB-15.</title>
        <authorList>
            <person name="Chung J.-H."/>
            <person name="Ahn J.-H."/>
            <person name="Yoon Y."/>
            <person name="Kim D.-Y."/>
            <person name="An S.-H."/>
            <person name="Park I."/>
            <person name="Yeon J."/>
        </authorList>
    </citation>
    <scope>NUCLEOTIDE SEQUENCE</scope>
    <source>
        <strain evidence="3">KSB-15</strain>
    </source>
</reference>
<dbReference type="Pfam" id="PF12215">
    <property type="entry name" value="Glyco_hydr_116N"/>
    <property type="match status" value="1"/>
</dbReference>
<gene>
    <name evidence="3" type="ORF">K0B96_00630</name>
</gene>
<dbReference type="InterPro" id="IPR012341">
    <property type="entry name" value="6hp_glycosidase-like_sf"/>
</dbReference>
<dbReference type="EMBL" id="CP080507">
    <property type="protein sequence ID" value="QYM79153.1"/>
    <property type="molecule type" value="Genomic_DNA"/>
</dbReference>
<dbReference type="Gene3D" id="1.50.10.10">
    <property type="match status" value="1"/>
</dbReference>
<dbReference type="PANTHER" id="PTHR12654">
    <property type="entry name" value="BILE ACID BETA-GLUCOSIDASE-RELATED"/>
    <property type="match status" value="1"/>
</dbReference>
<evidence type="ECO:0000313" key="4">
    <source>
        <dbReference type="Proteomes" id="UP000825051"/>
    </source>
</evidence>
<evidence type="ECO:0000313" key="3">
    <source>
        <dbReference type="EMBL" id="QYM79153.1"/>
    </source>
</evidence>
<keyword evidence="4" id="KW-1185">Reference proteome</keyword>
<name>A0A8F9TVN9_9BACT</name>
<dbReference type="GO" id="GO:0004553">
    <property type="term" value="F:hydrolase activity, hydrolyzing O-glycosyl compounds"/>
    <property type="evidence" value="ECO:0007669"/>
    <property type="project" value="InterPro"/>
</dbReference>
<feature type="domain" description="Glycosyl-hydrolase family 116 catalytic region" evidence="1">
    <location>
        <begin position="468"/>
        <end position="759"/>
    </location>
</feature>
<evidence type="ECO:0008006" key="5">
    <source>
        <dbReference type="Google" id="ProtNLM"/>
    </source>
</evidence>
<dbReference type="SUPFAM" id="SSF48208">
    <property type="entry name" value="Six-hairpin glycosidases"/>
    <property type="match status" value="1"/>
</dbReference>
<dbReference type="AlphaFoldDB" id="A0A8F9TVN9"/>
<evidence type="ECO:0000259" key="1">
    <source>
        <dbReference type="Pfam" id="PF04685"/>
    </source>
</evidence>
<dbReference type="InterPro" id="IPR052566">
    <property type="entry name" value="Non-lysos_glucosylceramidase"/>
</dbReference>
<organism evidence="3 4">
    <name type="scientific">Horticoccus luteus</name>
    <dbReference type="NCBI Taxonomy" id="2862869"/>
    <lineage>
        <taxon>Bacteria</taxon>
        <taxon>Pseudomonadati</taxon>
        <taxon>Verrucomicrobiota</taxon>
        <taxon>Opitutia</taxon>
        <taxon>Opitutales</taxon>
        <taxon>Opitutaceae</taxon>
        <taxon>Horticoccus</taxon>
    </lineage>
</organism>